<dbReference type="CDD" id="cd17546">
    <property type="entry name" value="REC_hyHK_CKI1_RcsC-like"/>
    <property type="match status" value="1"/>
</dbReference>
<evidence type="ECO:0000259" key="12">
    <source>
        <dbReference type="PROSITE" id="PS50113"/>
    </source>
</evidence>
<keyword evidence="5" id="KW-0418">Kinase</keyword>
<dbReference type="SUPFAM" id="SSF52172">
    <property type="entry name" value="CheY-like"/>
    <property type="match status" value="1"/>
</dbReference>
<proteinExistence type="predicted"/>
<evidence type="ECO:0000256" key="3">
    <source>
        <dbReference type="ARBA" id="ARBA00022553"/>
    </source>
</evidence>
<dbReference type="Proteomes" id="UP000738376">
    <property type="component" value="Unassembled WGS sequence"/>
</dbReference>
<dbReference type="EMBL" id="JAAVJL010000001">
    <property type="protein sequence ID" value="NMF56623.1"/>
    <property type="molecule type" value="Genomic_DNA"/>
</dbReference>
<feature type="domain" description="Histidine kinase" evidence="9">
    <location>
        <begin position="491"/>
        <end position="719"/>
    </location>
</feature>
<dbReference type="Pfam" id="PF13426">
    <property type="entry name" value="PAS_9"/>
    <property type="match status" value="3"/>
</dbReference>
<dbReference type="InterPro" id="IPR000014">
    <property type="entry name" value="PAS"/>
</dbReference>
<dbReference type="InterPro" id="IPR011006">
    <property type="entry name" value="CheY-like_superfamily"/>
</dbReference>
<evidence type="ECO:0000256" key="6">
    <source>
        <dbReference type="ARBA" id="ARBA00023012"/>
    </source>
</evidence>
<dbReference type="Pfam" id="PF00512">
    <property type="entry name" value="HisKA"/>
    <property type="match status" value="1"/>
</dbReference>
<dbReference type="SMART" id="SM00387">
    <property type="entry name" value="HATPase_c"/>
    <property type="match status" value="1"/>
</dbReference>
<evidence type="ECO:0000256" key="1">
    <source>
        <dbReference type="ARBA" id="ARBA00000085"/>
    </source>
</evidence>
<feature type="domain" description="Response regulatory" evidence="10">
    <location>
        <begin position="748"/>
        <end position="863"/>
    </location>
</feature>
<dbReference type="Gene3D" id="3.40.50.2300">
    <property type="match status" value="1"/>
</dbReference>
<dbReference type="PRINTS" id="PR00344">
    <property type="entry name" value="BCTRLSENSOR"/>
</dbReference>
<dbReference type="PANTHER" id="PTHR43047">
    <property type="entry name" value="TWO-COMPONENT HISTIDINE PROTEIN KINASE"/>
    <property type="match status" value="1"/>
</dbReference>
<dbReference type="PROSITE" id="PS50113">
    <property type="entry name" value="PAC"/>
    <property type="match status" value="3"/>
</dbReference>
<dbReference type="Gene3D" id="3.30.565.10">
    <property type="entry name" value="Histidine kinase-like ATPase, C-terminal domain"/>
    <property type="match status" value="1"/>
</dbReference>
<dbReference type="SMART" id="SM00388">
    <property type="entry name" value="HisKA"/>
    <property type="match status" value="1"/>
</dbReference>
<comment type="catalytic activity">
    <reaction evidence="1">
        <text>ATP + protein L-histidine = ADP + protein N-phospho-L-histidine.</text>
        <dbReference type="EC" id="2.7.13.3"/>
    </reaction>
</comment>
<keyword evidence="6" id="KW-0902">Two-component regulatory system</keyword>
<feature type="modified residue" description="4-aspartylphosphate" evidence="7">
    <location>
        <position position="797"/>
    </location>
</feature>
<feature type="domain" description="PAS" evidence="11">
    <location>
        <begin position="237"/>
        <end position="278"/>
    </location>
</feature>
<evidence type="ECO:0000259" key="10">
    <source>
        <dbReference type="PROSITE" id="PS50110"/>
    </source>
</evidence>
<keyword evidence="8" id="KW-0175">Coiled coil</keyword>
<keyword evidence="4" id="KW-0808">Transferase</keyword>
<dbReference type="InterPro" id="IPR035965">
    <property type="entry name" value="PAS-like_dom_sf"/>
</dbReference>
<evidence type="ECO:0000256" key="5">
    <source>
        <dbReference type="ARBA" id="ARBA00022777"/>
    </source>
</evidence>
<dbReference type="EC" id="2.7.13.3" evidence="2"/>
<dbReference type="PROSITE" id="PS50112">
    <property type="entry name" value="PAS"/>
    <property type="match status" value="3"/>
</dbReference>
<dbReference type="InterPro" id="IPR036097">
    <property type="entry name" value="HisK_dim/P_sf"/>
</dbReference>
<organism evidence="13 14">
    <name type="scientific">Pseudanabaena yagii GIHE-NHR1</name>
    <dbReference type="NCBI Taxonomy" id="2722753"/>
    <lineage>
        <taxon>Bacteria</taxon>
        <taxon>Bacillati</taxon>
        <taxon>Cyanobacteriota</taxon>
        <taxon>Cyanophyceae</taxon>
        <taxon>Pseudanabaenales</taxon>
        <taxon>Pseudanabaenaceae</taxon>
        <taxon>Pseudanabaena</taxon>
        <taxon>Pseudanabaena yagii</taxon>
    </lineage>
</organism>
<dbReference type="SUPFAM" id="SSF47384">
    <property type="entry name" value="Homodimeric domain of signal transducing histidine kinase"/>
    <property type="match status" value="1"/>
</dbReference>
<evidence type="ECO:0000259" key="11">
    <source>
        <dbReference type="PROSITE" id="PS50112"/>
    </source>
</evidence>
<dbReference type="Pfam" id="PF00072">
    <property type="entry name" value="Response_reg"/>
    <property type="match status" value="1"/>
</dbReference>
<protein>
    <recommendedName>
        <fullName evidence="2">histidine kinase</fullName>
        <ecNumber evidence="2">2.7.13.3</ecNumber>
    </recommendedName>
</protein>
<sequence>MNKLVTQIANRILDSLNLQEIMDICVAELQEESSQRQKTEAQLQELLREREENEQKLQRLNQELEAKVAERTNELWQVNHLQQTILNSADYSIIATDTQGYIQAFNTAAERMLGYSAKELIGKSTPEAFHDLQEVIQRAPILSEELGEEIPLGFEVFVAKARRDIVCEEEWTYIRKDGSRFPVLLSITSLKDANQKITGFLGVAKDISDRKLAEQERQQLLQELSAFKLGLDQSAIVAITNAQGVMTYVNDQFCEISGYSRDELIGQTHRIVKSDYHPPEFFQNMWRTIVKGKVWRGEICNQTKQGNLYWMESTIVPFLDGQGRPVKYLAIRFDITIRKQAEISLTNYAHEIEDLYNNAPCGYHSLDRNGCYVQVNDTELKWLGYSREELIGRRFQDFLSESSIQIFRHNYPIFKQRGWVSDIEYELVGKNGNLLPVSLSATSVYDSDGNYVYSRSTLFDIRERKEYEEKLQQTNQELMKVTRLKDEFLTSMSHELRTPLNAILGLTESLLDGVFGEISNRGQKMLKIIERSGNHLLELINDILDLAKIESGKVSLEFAPANIEILCQSSMLFIRQQAAQKNLQLKEEIPPLLPDLLIDERRIRQVLINLLNNAMKFTPEEGCITLKVTVEPTPNSNNEPQQWLRFAVIDNGIGISDDNLQKLFQPFVQVDSSLNRKYAGTGLGLSLVKRIVEMHGGKVQVTSEVGVGSSFMIDLPCPDTMISSVKRSPSNSPDATASDPSQIQGAPLILIADDNEMNVMTICSYLEAKGYRIMVAKDGQEAINLVQSAHPNLVVMDIQMPVIDGLEAIKRLRASEFQDLPIIAVTALAMTGDRERCLEAGANEYLSKPIKLKQLAKIIQQTLSS</sequence>
<dbReference type="Gene3D" id="1.10.287.130">
    <property type="match status" value="1"/>
</dbReference>
<keyword evidence="3 7" id="KW-0597">Phosphoprotein</keyword>
<comment type="caution">
    <text evidence="13">The sequence shown here is derived from an EMBL/GenBank/DDBJ whole genome shotgun (WGS) entry which is preliminary data.</text>
</comment>
<feature type="coiled-coil region" evidence="8">
    <location>
        <begin position="29"/>
        <end position="74"/>
    </location>
</feature>
<dbReference type="SMART" id="SM00086">
    <property type="entry name" value="PAC"/>
    <property type="match status" value="3"/>
</dbReference>
<dbReference type="InterPro" id="IPR004358">
    <property type="entry name" value="Sig_transdc_His_kin-like_C"/>
</dbReference>
<gene>
    <name evidence="13" type="ORF">HC246_00900</name>
</gene>
<feature type="domain" description="PAC" evidence="12">
    <location>
        <begin position="421"/>
        <end position="473"/>
    </location>
</feature>
<feature type="domain" description="PAC" evidence="12">
    <location>
        <begin position="295"/>
        <end position="347"/>
    </location>
</feature>
<dbReference type="PROSITE" id="PS50109">
    <property type="entry name" value="HIS_KIN"/>
    <property type="match status" value="1"/>
</dbReference>
<evidence type="ECO:0000256" key="2">
    <source>
        <dbReference type="ARBA" id="ARBA00012438"/>
    </source>
</evidence>
<dbReference type="RefSeq" id="WP_169361748.1">
    <property type="nucleotide sequence ID" value="NZ_JAAVJL010000001.1"/>
</dbReference>
<dbReference type="InterPro" id="IPR001789">
    <property type="entry name" value="Sig_transdc_resp-reg_receiver"/>
</dbReference>
<feature type="domain" description="PAC" evidence="12">
    <location>
        <begin position="167"/>
        <end position="219"/>
    </location>
</feature>
<dbReference type="NCBIfam" id="TIGR00229">
    <property type="entry name" value="sensory_box"/>
    <property type="match status" value="4"/>
</dbReference>
<name>A0ABX1LMU7_9CYAN</name>
<reference evidence="13 14" key="1">
    <citation type="submission" date="2020-03" db="EMBL/GenBank/DDBJ databases">
        <title>Draft Genome Sequence of 2-Methylisoborneol Producing Pseudanabaena yagii Strain GIHE-NHR1 Isolated from North Han River in South Korea.</title>
        <authorList>
            <person name="Jeong J."/>
        </authorList>
    </citation>
    <scope>NUCLEOTIDE SEQUENCE [LARGE SCALE GENOMIC DNA]</scope>
    <source>
        <strain evidence="13 14">GIHE-NHR1</strain>
    </source>
</reference>
<dbReference type="InterPro" id="IPR003594">
    <property type="entry name" value="HATPase_dom"/>
</dbReference>
<dbReference type="CDD" id="cd16922">
    <property type="entry name" value="HATPase_EvgS-ArcB-TorS-like"/>
    <property type="match status" value="1"/>
</dbReference>
<accession>A0ABX1LMU7</accession>
<evidence type="ECO:0000256" key="7">
    <source>
        <dbReference type="PROSITE-ProRule" id="PRU00169"/>
    </source>
</evidence>
<keyword evidence="14" id="KW-1185">Reference proteome</keyword>
<dbReference type="CDD" id="cd00082">
    <property type="entry name" value="HisKA"/>
    <property type="match status" value="1"/>
</dbReference>
<dbReference type="Gene3D" id="3.30.450.20">
    <property type="entry name" value="PAS domain"/>
    <property type="match status" value="3"/>
</dbReference>
<evidence type="ECO:0000313" key="14">
    <source>
        <dbReference type="Proteomes" id="UP000738376"/>
    </source>
</evidence>
<dbReference type="InterPro" id="IPR036890">
    <property type="entry name" value="HATPase_C_sf"/>
</dbReference>
<feature type="domain" description="PAS" evidence="11">
    <location>
        <begin position="348"/>
        <end position="403"/>
    </location>
</feature>
<dbReference type="SUPFAM" id="SSF55874">
    <property type="entry name" value="ATPase domain of HSP90 chaperone/DNA topoisomerase II/histidine kinase"/>
    <property type="match status" value="1"/>
</dbReference>
<dbReference type="InterPro" id="IPR000700">
    <property type="entry name" value="PAS-assoc_C"/>
</dbReference>
<dbReference type="InterPro" id="IPR001610">
    <property type="entry name" value="PAC"/>
</dbReference>
<evidence type="ECO:0000259" key="9">
    <source>
        <dbReference type="PROSITE" id="PS50109"/>
    </source>
</evidence>
<dbReference type="InterPro" id="IPR005467">
    <property type="entry name" value="His_kinase_dom"/>
</dbReference>
<dbReference type="SMART" id="SM00448">
    <property type="entry name" value="REC"/>
    <property type="match status" value="1"/>
</dbReference>
<dbReference type="PANTHER" id="PTHR43047:SF63">
    <property type="entry name" value="HISTIDINE KINASE"/>
    <property type="match status" value="1"/>
</dbReference>
<dbReference type="PROSITE" id="PS50110">
    <property type="entry name" value="RESPONSE_REGULATORY"/>
    <property type="match status" value="1"/>
</dbReference>
<dbReference type="Pfam" id="PF02518">
    <property type="entry name" value="HATPase_c"/>
    <property type="match status" value="1"/>
</dbReference>
<dbReference type="SMART" id="SM00091">
    <property type="entry name" value="PAS"/>
    <property type="match status" value="3"/>
</dbReference>
<feature type="domain" description="PAS" evidence="11">
    <location>
        <begin position="85"/>
        <end position="124"/>
    </location>
</feature>
<dbReference type="InterPro" id="IPR003661">
    <property type="entry name" value="HisK_dim/P_dom"/>
</dbReference>
<dbReference type="CDD" id="cd00130">
    <property type="entry name" value="PAS"/>
    <property type="match status" value="3"/>
</dbReference>
<evidence type="ECO:0000256" key="4">
    <source>
        <dbReference type="ARBA" id="ARBA00022679"/>
    </source>
</evidence>
<dbReference type="SUPFAM" id="SSF55785">
    <property type="entry name" value="PYP-like sensor domain (PAS domain)"/>
    <property type="match status" value="3"/>
</dbReference>
<evidence type="ECO:0000313" key="13">
    <source>
        <dbReference type="EMBL" id="NMF56623.1"/>
    </source>
</evidence>
<evidence type="ECO:0000256" key="8">
    <source>
        <dbReference type="SAM" id="Coils"/>
    </source>
</evidence>